<sequence length="330" mass="37857">MVVQPTPTTLKHNFNRCQDDELDLKTIVESMLEVVAYSPSKDTAVFKNTSDALEKAINEEVTSWYKGSSQDFAVLAVTTKKAVSTVQYFYPRHSFEVKFVFGLYTWFFFYIDDNADWLPLEDYQRRHLVGESETDPGLRQFDKVMGRLYDHFDQLCTNTMVCAAFEFVTANALEIKKEICEMKVQPTALRWPTFLRARSGMAQAFACAIFPKHTHTNVAAYIQVLPDIDRYMCLVNDILSFYKEELAGETTNYVHLTAQIEQKHSHRVLVEMVQEVGELHERIAATLQEDPTALQAWLTSEHGYMAFHLALKRYKLSELGVGQGDSETEV</sequence>
<dbReference type="InterPro" id="IPR008949">
    <property type="entry name" value="Isoprenoid_synthase_dom_sf"/>
</dbReference>
<keyword evidence="4" id="KW-1185">Reference proteome</keyword>
<organism evidence="3 4">
    <name type="scientific">Favolaschia claudopus</name>
    <dbReference type="NCBI Taxonomy" id="2862362"/>
    <lineage>
        <taxon>Eukaryota</taxon>
        <taxon>Fungi</taxon>
        <taxon>Dikarya</taxon>
        <taxon>Basidiomycota</taxon>
        <taxon>Agaricomycotina</taxon>
        <taxon>Agaricomycetes</taxon>
        <taxon>Agaricomycetidae</taxon>
        <taxon>Agaricales</taxon>
        <taxon>Marasmiineae</taxon>
        <taxon>Mycenaceae</taxon>
        <taxon>Favolaschia</taxon>
    </lineage>
</organism>
<dbReference type="InterPro" id="IPR024652">
    <property type="entry name" value="Trichodiene_synth"/>
</dbReference>
<gene>
    <name evidence="3" type="ORF">R3P38DRAFT_2843609</name>
</gene>
<evidence type="ECO:0000313" key="4">
    <source>
        <dbReference type="Proteomes" id="UP001362999"/>
    </source>
</evidence>
<dbReference type="Gene3D" id="1.10.600.10">
    <property type="entry name" value="Farnesyl Diphosphate Synthase"/>
    <property type="match status" value="1"/>
</dbReference>
<protein>
    <submittedName>
        <fullName evidence="3">Terpene synthase</fullName>
    </submittedName>
</protein>
<dbReference type="Proteomes" id="UP001362999">
    <property type="component" value="Unassembled WGS sequence"/>
</dbReference>
<proteinExistence type="inferred from homology"/>
<dbReference type="SFLD" id="SFLDS00005">
    <property type="entry name" value="Isoprenoid_Synthase_Type_I"/>
    <property type="match status" value="1"/>
</dbReference>
<dbReference type="SUPFAM" id="SSF48576">
    <property type="entry name" value="Terpenoid synthases"/>
    <property type="match status" value="1"/>
</dbReference>
<comment type="similarity">
    <text evidence="1">Belongs to the trichodiene synthase family.</text>
</comment>
<name>A0AAW0E593_9AGAR</name>
<evidence type="ECO:0000256" key="1">
    <source>
        <dbReference type="ARBA" id="ARBA00007946"/>
    </source>
</evidence>
<dbReference type="Pfam" id="PF06330">
    <property type="entry name" value="TRI5"/>
    <property type="match status" value="1"/>
</dbReference>
<comment type="caution">
    <text evidence="3">The sequence shown here is derived from an EMBL/GenBank/DDBJ whole genome shotgun (WGS) entry which is preliminary data.</text>
</comment>
<evidence type="ECO:0000313" key="3">
    <source>
        <dbReference type="EMBL" id="KAK7057910.1"/>
    </source>
</evidence>
<dbReference type="AlphaFoldDB" id="A0AAW0E593"/>
<dbReference type="GO" id="GO:0016838">
    <property type="term" value="F:carbon-oxygen lyase activity, acting on phosphates"/>
    <property type="evidence" value="ECO:0007669"/>
    <property type="project" value="InterPro"/>
</dbReference>
<accession>A0AAW0E593</accession>
<dbReference type="EMBL" id="JAWWNJ010000004">
    <property type="protein sequence ID" value="KAK7057910.1"/>
    <property type="molecule type" value="Genomic_DNA"/>
</dbReference>
<evidence type="ECO:0000256" key="2">
    <source>
        <dbReference type="ARBA" id="ARBA00023239"/>
    </source>
</evidence>
<reference evidence="3 4" key="1">
    <citation type="journal article" date="2024" name="J Genomics">
        <title>Draft genome sequencing and assembly of Favolaschia claudopus CIRM-BRFM 2984 isolated from oak limbs.</title>
        <authorList>
            <person name="Navarro D."/>
            <person name="Drula E."/>
            <person name="Chaduli D."/>
            <person name="Cazenave R."/>
            <person name="Ahrendt S."/>
            <person name="Wang J."/>
            <person name="Lipzen A."/>
            <person name="Daum C."/>
            <person name="Barry K."/>
            <person name="Grigoriev I.V."/>
            <person name="Favel A."/>
            <person name="Rosso M.N."/>
            <person name="Martin F."/>
        </authorList>
    </citation>
    <scope>NUCLEOTIDE SEQUENCE [LARGE SCALE GENOMIC DNA]</scope>
    <source>
        <strain evidence="3 4">CIRM-BRFM 2984</strain>
    </source>
</reference>
<keyword evidence="2" id="KW-0456">Lyase</keyword>
<dbReference type="SFLD" id="SFLDG01021">
    <property type="entry name" value="Trichodiene_Synthase_Like"/>
    <property type="match status" value="1"/>
</dbReference>